<dbReference type="InterPro" id="IPR013078">
    <property type="entry name" value="His_Pase_superF_clade-1"/>
</dbReference>
<evidence type="ECO:0000256" key="2">
    <source>
        <dbReference type="PIRSR" id="PIRSR613078-2"/>
    </source>
</evidence>
<dbReference type="GO" id="GO:0005737">
    <property type="term" value="C:cytoplasm"/>
    <property type="evidence" value="ECO:0007669"/>
    <property type="project" value="TreeGrafter"/>
</dbReference>
<accession>A0A0P9DHD2</accession>
<dbReference type="PANTHER" id="PTHR48100:SF62">
    <property type="entry name" value="GLUCOSYL-3-PHOSPHOGLYCERATE PHOSPHATASE"/>
    <property type="match status" value="1"/>
</dbReference>
<dbReference type="InterPro" id="IPR029033">
    <property type="entry name" value="His_PPase_superfam"/>
</dbReference>
<dbReference type="AlphaFoldDB" id="A0A0P9DHD2"/>
<dbReference type="EMBL" id="LJCR01002043">
    <property type="protein sequence ID" value="KPV49328.1"/>
    <property type="molecule type" value="Genomic_DNA"/>
</dbReference>
<proteinExistence type="predicted"/>
<dbReference type="Pfam" id="PF00300">
    <property type="entry name" value="His_Phos_1"/>
    <property type="match status" value="1"/>
</dbReference>
<dbReference type="Proteomes" id="UP000050509">
    <property type="component" value="Unassembled WGS sequence"/>
</dbReference>
<name>A0A0P9DHD2_9CHLR</name>
<comment type="caution">
    <text evidence="4">The sequence shown here is derived from an EMBL/GenBank/DDBJ whole genome shotgun (WGS) entry which is preliminary data.</text>
</comment>
<dbReference type="Gene3D" id="3.40.50.1240">
    <property type="entry name" value="Phosphoglycerate mutase-like"/>
    <property type="match status" value="1"/>
</dbReference>
<feature type="region of interest" description="Disordered" evidence="3">
    <location>
        <begin position="203"/>
        <end position="223"/>
    </location>
</feature>
<feature type="binding site" evidence="2">
    <location>
        <position position="61"/>
    </location>
    <ligand>
        <name>substrate</name>
    </ligand>
</feature>
<reference evidence="4 5" key="1">
    <citation type="submission" date="2015-09" db="EMBL/GenBank/DDBJ databases">
        <title>Draft genome sequence of Kouleothrix aurantiaca JCM 19913.</title>
        <authorList>
            <person name="Hemp J."/>
        </authorList>
    </citation>
    <scope>NUCLEOTIDE SEQUENCE [LARGE SCALE GENOMIC DNA]</scope>
    <source>
        <strain evidence="4 5">COM-B</strain>
    </source>
</reference>
<feature type="binding site" evidence="2">
    <location>
        <begin position="9"/>
        <end position="16"/>
    </location>
    <ligand>
        <name>substrate</name>
    </ligand>
</feature>
<dbReference type="SUPFAM" id="SSF53254">
    <property type="entry name" value="Phosphoglycerate mutase-like"/>
    <property type="match status" value="1"/>
</dbReference>
<dbReference type="PANTHER" id="PTHR48100">
    <property type="entry name" value="BROAD-SPECIFICITY PHOSPHATASE YOR283W-RELATED"/>
    <property type="match status" value="1"/>
</dbReference>
<feature type="active site" description="Proton donor/acceptor" evidence="1">
    <location>
        <position position="85"/>
    </location>
</feature>
<evidence type="ECO:0000256" key="1">
    <source>
        <dbReference type="PIRSR" id="PIRSR613078-1"/>
    </source>
</evidence>
<evidence type="ECO:0000313" key="5">
    <source>
        <dbReference type="Proteomes" id="UP000050509"/>
    </source>
</evidence>
<dbReference type="GO" id="GO:0016791">
    <property type="term" value="F:phosphatase activity"/>
    <property type="evidence" value="ECO:0007669"/>
    <property type="project" value="TreeGrafter"/>
</dbReference>
<evidence type="ECO:0000256" key="3">
    <source>
        <dbReference type="SAM" id="MobiDB-lite"/>
    </source>
</evidence>
<dbReference type="PROSITE" id="PS00175">
    <property type="entry name" value="PG_MUTASE"/>
    <property type="match status" value="1"/>
</dbReference>
<dbReference type="InterPro" id="IPR050275">
    <property type="entry name" value="PGM_Phosphatase"/>
</dbReference>
<sequence length="223" mass="24293">MKTTLYLIRHGETDWNLTGRWQGHADIPLNAIGRAQARRLAERIGTRGPRFDAIFSSDLQRAWETASILGQAADLPPQPLPALREIDVGSWSGLTSAEVRARDGETYARIQSGEDVARGGGERFLDLYSPVVGAVEQLADKHAGQALALVMHGGPVRAVLLHAARDKRGVNPYRLHIGNTSITVAICEDGRWELGPINDMGHLEASPQAHDMMSAPPDDTERP</sequence>
<feature type="active site" description="Tele-phosphohistidine intermediate" evidence="1">
    <location>
        <position position="10"/>
    </location>
</feature>
<protein>
    <recommendedName>
        <fullName evidence="6">Phosphoglycerate kinase</fullName>
    </recommendedName>
</protein>
<keyword evidence="5" id="KW-1185">Reference proteome</keyword>
<dbReference type="SMART" id="SM00855">
    <property type="entry name" value="PGAM"/>
    <property type="match status" value="1"/>
</dbReference>
<organism evidence="4 5">
    <name type="scientific">Kouleothrix aurantiaca</name>
    <dbReference type="NCBI Taxonomy" id="186479"/>
    <lineage>
        <taxon>Bacteria</taxon>
        <taxon>Bacillati</taxon>
        <taxon>Chloroflexota</taxon>
        <taxon>Chloroflexia</taxon>
        <taxon>Chloroflexales</taxon>
        <taxon>Roseiflexineae</taxon>
        <taxon>Roseiflexaceae</taxon>
        <taxon>Kouleothrix</taxon>
    </lineage>
</organism>
<dbReference type="InterPro" id="IPR001345">
    <property type="entry name" value="PG/BPGM_mutase_AS"/>
</dbReference>
<gene>
    <name evidence="4" type="ORF">SE17_33285</name>
</gene>
<evidence type="ECO:0000313" key="4">
    <source>
        <dbReference type="EMBL" id="KPV49328.1"/>
    </source>
</evidence>
<dbReference type="CDD" id="cd07067">
    <property type="entry name" value="HP_PGM_like"/>
    <property type="match status" value="1"/>
</dbReference>
<evidence type="ECO:0008006" key="6">
    <source>
        <dbReference type="Google" id="ProtNLM"/>
    </source>
</evidence>